<reference evidence="2" key="1">
    <citation type="journal article" date="2016" name="J. Antimicrob. Chemother.">
        <title>pHN7A8-related multiresistance plasmids (blaCTX-M-65, fosA3 and rmtB) emerging in clinical isolates of Klebsiella pneumoniae from Bolivia: intercontinental plasmid dissemination?</title>
        <authorList>
            <person name="Sennati S."/>
            <person name="Riccobono E."/>
            <person name="Di Pilato V."/>
            <person name="Villagran A.L."/>
            <person name="Pallecchi L."/>
            <person name="Bartoloni A."/>
            <person name="Rossolini G.M."/>
        </authorList>
    </citation>
    <scope>NUCLEOTIDE SEQUENCE [LARGE SCALE GENOMIC DNA]</scope>
    <source>
        <strain evidence="2">397Kp</strain>
        <plasmid evidence="2">p397Kp</plasmid>
    </source>
</reference>
<dbReference type="Pfam" id="PF18475">
    <property type="entry name" value="PIN7"/>
    <property type="match status" value="1"/>
</dbReference>
<protein>
    <recommendedName>
        <fullName evidence="1">PIN-like domain-containing protein</fullName>
    </recommendedName>
</protein>
<keyword evidence="2" id="KW-0614">Plasmid</keyword>
<dbReference type="AlphaFoldDB" id="A0A0X8XRW5"/>
<organism evidence="2">
    <name type="scientific">Klebsiella pneumoniae</name>
    <dbReference type="NCBI Taxonomy" id="573"/>
    <lineage>
        <taxon>Bacteria</taxon>
        <taxon>Pseudomonadati</taxon>
        <taxon>Pseudomonadota</taxon>
        <taxon>Gammaproteobacteria</taxon>
        <taxon>Enterobacterales</taxon>
        <taxon>Enterobacteriaceae</taxon>
        <taxon>Klebsiella/Raoultella group</taxon>
        <taxon>Klebsiella</taxon>
        <taxon>Klebsiella pneumoniae complex</taxon>
    </lineage>
</organism>
<accession>A0A0X8XRW5</accession>
<proteinExistence type="predicted"/>
<evidence type="ECO:0000259" key="1">
    <source>
        <dbReference type="Pfam" id="PF18475"/>
    </source>
</evidence>
<name>A0A0X8XRW5_KLEPN</name>
<dbReference type="EMBL" id="LN897474">
    <property type="protein sequence ID" value="CUS19761.1"/>
    <property type="molecule type" value="Genomic_DNA"/>
</dbReference>
<dbReference type="InterPro" id="IPR041494">
    <property type="entry name" value="PIN7"/>
</dbReference>
<feature type="domain" description="PIN-like" evidence="1">
    <location>
        <begin position="23"/>
        <end position="121"/>
    </location>
</feature>
<geneLocation type="plasmid" evidence="2">
    <name>p397Kp</name>
</geneLocation>
<evidence type="ECO:0000313" key="2">
    <source>
        <dbReference type="EMBL" id="CUS19761.1"/>
    </source>
</evidence>
<sequence length="208" mass="23751">MKSVNQEEKMATGKSEKQQVIAFIDYENCSNLTEISLNIYTELIIFAGAKQNNVALPVNAFPEAVKITLRHVSEVSRNNVDFHLVLELGQCVCHYGPEKEYHIVSADKGYDGIVRTLQARGIRCRRVSPDKASSVKMAAPDMDIVIRWANKIQQAAREVRNMPVTEKTFNNYLKSQMRGEWRDVLTRGIRDELVRRGVMKIQGNKIIW</sequence>